<feature type="compositionally biased region" description="Low complexity" evidence="1">
    <location>
        <begin position="209"/>
        <end position="219"/>
    </location>
</feature>
<evidence type="ECO:0000313" key="4">
    <source>
        <dbReference type="Proteomes" id="UP000054558"/>
    </source>
</evidence>
<evidence type="ECO:0000256" key="1">
    <source>
        <dbReference type="SAM" id="MobiDB-lite"/>
    </source>
</evidence>
<dbReference type="GO" id="GO:0005886">
    <property type="term" value="C:plasma membrane"/>
    <property type="evidence" value="ECO:0000318"/>
    <property type="project" value="GO_Central"/>
</dbReference>
<feature type="domain" description="Senescence" evidence="2">
    <location>
        <begin position="303"/>
        <end position="484"/>
    </location>
</feature>
<organism evidence="3 4">
    <name type="scientific">Klebsormidium nitens</name>
    <name type="common">Green alga</name>
    <name type="synonym">Ulothrix nitens</name>
    <dbReference type="NCBI Taxonomy" id="105231"/>
    <lineage>
        <taxon>Eukaryota</taxon>
        <taxon>Viridiplantae</taxon>
        <taxon>Streptophyta</taxon>
        <taxon>Klebsormidiophyceae</taxon>
        <taxon>Klebsormidiales</taxon>
        <taxon>Klebsormidiaceae</taxon>
        <taxon>Klebsormidium</taxon>
    </lineage>
</organism>
<sequence>MGGFVEHAEQERQTNQQLPGGSQGQAQSELLLSVPDVQIHQVIEREERAFPLAEGTLTVVSVSLPGHENRIGLVAKVGEFEYPLAKDTACLRSSPHQYVFVLSDGVLIGLTLPGDTPPEAVDLFELLLEQCCDFAIQQDGTATKPGEVLITKPGNGERQEVAVDSTGRPQQRENFSADHPGFGADPSANKGKNKYVVSGPDAPSPSQYPPSTSAPAAYATGLPASQPTGVNKYVVSGPGMPAAPPGLGQGTSAYGGPAAYAGTSAYGGAGHESQVPVVHPDGSMTGAQPRPKKVGERLAAIVGSGAAMLGHGIVKGGEWTATKIQEHGQKQKAKAVPNERPAEISPTIQSGVRGANQASKAADATAKKVVGGAVYVITAVASSVGAAVHAVGGSSQPGKEPKVGARALAVASVDGIAHVFDALETSGKHVMGTSREVGSDLMQHKYGAQAGQLTSDGMSTLGHMIHAGWTIRKLGFRTVARSAATNTALHVIRNSNDGGNGSEAQAISGWNTAPAQGELDEARRANQASVAVGMI</sequence>
<dbReference type="PANTHER" id="PTHR21068:SF43">
    <property type="entry name" value="SPARTIN"/>
    <property type="match status" value="1"/>
</dbReference>
<dbReference type="STRING" id="105231.A0A1Y1I563"/>
<dbReference type="Proteomes" id="UP000054558">
    <property type="component" value="Unassembled WGS sequence"/>
</dbReference>
<protein>
    <recommendedName>
        <fullName evidence="2">Senescence domain-containing protein</fullName>
    </recommendedName>
</protein>
<gene>
    <name evidence="3" type="ORF">KFL_001940160</name>
</gene>
<feature type="region of interest" description="Disordered" evidence="1">
    <location>
        <begin position="152"/>
        <end position="219"/>
    </location>
</feature>
<dbReference type="InterPro" id="IPR045036">
    <property type="entry name" value="Spartin-like"/>
</dbReference>
<feature type="compositionally biased region" description="Polar residues" evidence="1">
    <location>
        <begin position="13"/>
        <end position="25"/>
    </location>
</feature>
<dbReference type="InterPro" id="IPR009686">
    <property type="entry name" value="Senescence/spartin_C"/>
</dbReference>
<evidence type="ECO:0000259" key="2">
    <source>
        <dbReference type="Pfam" id="PF06911"/>
    </source>
</evidence>
<dbReference type="Pfam" id="PF06911">
    <property type="entry name" value="Senescence"/>
    <property type="match status" value="1"/>
</dbReference>
<dbReference type="PANTHER" id="PTHR21068">
    <property type="entry name" value="SPARTIN"/>
    <property type="match status" value="1"/>
</dbReference>
<reference evidence="3 4" key="1">
    <citation type="journal article" date="2014" name="Nat. Commun.">
        <title>Klebsormidium flaccidum genome reveals primary factors for plant terrestrial adaptation.</title>
        <authorList>
            <person name="Hori K."/>
            <person name="Maruyama F."/>
            <person name="Fujisawa T."/>
            <person name="Togashi T."/>
            <person name="Yamamoto N."/>
            <person name="Seo M."/>
            <person name="Sato S."/>
            <person name="Yamada T."/>
            <person name="Mori H."/>
            <person name="Tajima N."/>
            <person name="Moriyama T."/>
            <person name="Ikeuchi M."/>
            <person name="Watanabe M."/>
            <person name="Wada H."/>
            <person name="Kobayashi K."/>
            <person name="Saito M."/>
            <person name="Masuda T."/>
            <person name="Sasaki-Sekimoto Y."/>
            <person name="Mashiguchi K."/>
            <person name="Awai K."/>
            <person name="Shimojima M."/>
            <person name="Masuda S."/>
            <person name="Iwai M."/>
            <person name="Nobusawa T."/>
            <person name="Narise T."/>
            <person name="Kondo S."/>
            <person name="Saito H."/>
            <person name="Sato R."/>
            <person name="Murakawa M."/>
            <person name="Ihara Y."/>
            <person name="Oshima-Yamada Y."/>
            <person name="Ohtaka K."/>
            <person name="Satoh M."/>
            <person name="Sonobe K."/>
            <person name="Ishii M."/>
            <person name="Ohtani R."/>
            <person name="Kanamori-Sato M."/>
            <person name="Honoki R."/>
            <person name="Miyazaki D."/>
            <person name="Mochizuki H."/>
            <person name="Umetsu J."/>
            <person name="Higashi K."/>
            <person name="Shibata D."/>
            <person name="Kamiya Y."/>
            <person name="Sato N."/>
            <person name="Nakamura Y."/>
            <person name="Tabata S."/>
            <person name="Ida S."/>
            <person name="Kurokawa K."/>
            <person name="Ohta H."/>
        </authorList>
    </citation>
    <scope>NUCLEOTIDE SEQUENCE [LARGE SCALE GENOMIC DNA]</scope>
    <source>
        <strain evidence="3 4">NIES-2285</strain>
    </source>
</reference>
<feature type="compositionally biased region" description="Basic and acidic residues" evidence="1">
    <location>
        <begin position="1"/>
        <end position="12"/>
    </location>
</feature>
<dbReference type="OrthoDB" id="1902436at2759"/>
<dbReference type="EMBL" id="DF237143">
    <property type="protein sequence ID" value="GAQ84559.1"/>
    <property type="molecule type" value="Genomic_DNA"/>
</dbReference>
<keyword evidence="4" id="KW-1185">Reference proteome</keyword>
<evidence type="ECO:0000313" key="3">
    <source>
        <dbReference type="EMBL" id="GAQ84559.1"/>
    </source>
</evidence>
<feature type="region of interest" description="Disordered" evidence="1">
    <location>
        <begin position="329"/>
        <end position="354"/>
    </location>
</feature>
<proteinExistence type="predicted"/>
<accession>A0A1Y1I563</accession>
<dbReference type="AlphaFoldDB" id="A0A1Y1I563"/>
<name>A0A1Y1I563_KLENI</name>
<feature type="region of interest" description="Disordered" evidence="1">
    <location>
        <begin position="1"/>
        <end position="25"/>
    </location>
</feature>